<dbReference type="HOGENOM" id="CLU_2414022_0_0_1"/>
<evidence type="ECO:0000313" key="1">
    <source>
        <dbReference type="EMBL" id="EKM50756.1"/>
    </source>
</evidence>
<dbReference type="Gene3D" id="3.30.300.30">
    <property type="match status" value="1"/>
</dbReference>
<accession>K5UM25</accession>
<reference evidence="1 2" key="1">
    <citation type="journal article" date="2012" name="BMC Genomics">
        <title>Comparative genomics of the white-rot fungi, Phanerochaete carnosa and P. chrysosporium, to elucidate the genetic basis of the distinct wood types they colonize.</title>
        <authorList>
            <person name="Suzuki H."/>
            <person name="MacDonald J."/>
            <person name="Syed K."/>
            <person name="Salamov A."/>
            <person name="Hori C."/>
            <person name="Aerts A."/>
            <person name="Henrissat B."/>
            <person name="Wiebenga A."/>
            <person name="vanKuyk P.A."/>
            <person name="Barry K."/>
            <person name="Lindquist E."/>
            <person name="LaButti K."/>
            <person name="Lapidus A."/>
            <person name="Lucas S."/>
            <person name="Coutinho P."/>
            <person name="Gong Y."/>
            <person name="Samejima M."/>
            <person name="Mahadevan R."/>
            <person name="Abou-Zaid M."/>
            <person name="de Vries R.P."/>
            <person name="Igarashi K."/>
            <person name="Yadav J.S."/>
            <person name="Grigoriev I.V."/>
            <person name="Master E.R."/>
        </authorList>
    </citation>
    <scope>NUCLEOTIDE SEQUENCE [LARGE SCALE GENOMIC DNA]</scope>
    <source>
        <strain evidence="1 2">HHB-10118-sp</strain>
    </source>
</reference>
<dbReference type="EMBL" id="JH930478">
    <property type="protein sequence ID" value="EKM50756.1"/>
    <property type="molecule type" value="Genomic_DNA"/>
</dbReference>
<keyword evidence="2" id="KW-1185">Reference proteome</keyword>
<organism evidence="1 2">
    <name type="scientific">Phanerochaete carnosa (strain HHB-10118-sp)</name>
    <name type="common">White-rot fungus</name>
    <name type="synonym">Peniophora carnosa</name>
    <dbReference type="NCBI Taxonomy" id="650164"/>
    <lineage>
        <taxon>Eukaryota</taxon>
        <taxon>Fungi</taxon>
        <taxon>Dikarya</taxon>
        <taxon>Basidiomycota</taxon>
        <taxon>Agaricomycotina</taxon>
        <taxon>Agaricomycetes</taxon>
        <taxon>Polyporales</taxon>
        <taxon>Phanerochaetaceae</taxon>
        <taxon>Phanerochaete</taxon>
    </lineage>
</organism>
<dbReference type="OrthoDB" id="408177at2759"/>
<sequence length="97" mass="10567">MDVGQIKISGQRLELGEIEATILRTGLVADAGVSCHKPTDTGDLSLVAYVVLDHERAPEVDDHVQGQDAPIAASNDEHAIVDTWRDVYDDMYAAYDL</sequence>
<proteinExistence type="predicted"/>
<gene>
    <name evidence="1" type="ORF">PHACADRAFT_264229</name>
</gene>
<dbReference type="SUPFAM" id="SSF56801">
    <property type="entry name" value="Acetyl-CoA synthetase-like"/>
    <property type="match status" value="1"/>
</dbReference>
<protein>
    <submittedName>
        <fullName evidence="1">Uncharacterized protein</fullName>
    </submittedName>
</protein>
<dbReference type="InParanoid" id="K5UM25"/>
<dbReference type="KEGG" id="pco:PHACADRAFT_264229"/>
<dbReference type="GeneID" id="18918773"/>
<dbReference type="AlphaFoldDB" id="K5UM25"/>
<name>K5UM25_PHACS</name>
<dbReference type="Proteomes" id="UP000008370">
    <property type="component" value="Unassembled WGS sequence"/>
</dbReference>
<dbReference type="InterPro" id="IPR045851">
    <property type="entry name" value="AMP-bd_C_sf"/>
</dbReference>
<dbReference type="RefSeq" id="XP_007401019.1">
    <property type="nucleotide sequence ID" value="XM_007400957.1"/>
</dbReference>
<evidence type="ECO:0000313" key="2">
    <source>
        <dbReference type="Proteomes" id="UP000008370"/>
    </source>
</evidence>